<dbReference type="Gene3D" id="1.20.58.110">
    <property type="entry name" value="Ribosomal protein S20"/>
    <property type="match status" value="1"/>
</dbReference>
<evidence type="ECO:0000256" key="2">
    <source>
        <dbReference type="ARBA" id="ARBA00007634"/>
    </source>
</evidence>
<reference evidence="10 11" key="1">
    <citation type="submission" date="2017-06" db="EMBL/GenBank/DDBJ databases">
        <title>Description of Rhodopirellula bahusiensis sp. nov.</title>
        <authorList>
            <person name="Kizina J."/>
            <person name="Harder J."/>
        </authorList>
    </citation>
    <scope>NUCLEOTIDE SEQUENCE [LARGE SCALE GENOMIC DNA]</scope>
    <source>
        <strain evidence="10 11">SWK21</strain>
    </source>
</reference>
<dbReference type="GO" id="GO:0006412">
    <property type="term" value="P:translation"/>
    <property type="evidence" value="ECO:0007669"/>
    <property type="project" value="UniProtKB-UniRule"/>
</dbReference>
<proteinExistence type="inferred from homology"/>
<comment type="similarity">
    <text evidence="2 8">Belongs to the bacterial ribosomal protein bS20 family.</text>
</comment>
<dbReference type="InterPro" id="IPR002583">
    <property type="entry name" value="Ribosomal_bS20"/>
</dbReference>
<dbReference type="GeneID" id="90607923"/>
<dbReference type="EMBL" id="NIZW01000004">
    <property type="protein sequence ID" value="PHQ35914.1"/>
    <property type="molecule type" value="Genomic_DNA"/>
</dbReference>
<dbReference type="OrthoDB" id="289707at2"/>
<sequence length="90" mass="10202">MPNTSSASKRLRQNEKRRLLNRATRSNMRSTIRRVREAVENNDLDTAKSEFQAVQKKLDRAAANNLIHKNAAARTKSRLNTLIKNAAQTA</sequence>
<gene>
    <name evidence="8 10" type="primary">rpsT</name>
    <name evidence="10" type="ORF">CEE69_06820</name>
</gene>
<name>A0A2G1WA51_9BACT</name>
<evidence type="ECO:0000256" key="3">
    <source>
        <dbReference type="ARBA" id="ARBA00022730"/>
    </source>
</evidence>
<evidence type="ECO:0000313" key="11">
    <source>
        <dbReference type="Proteomes" id="UP000225740"/>
    </source>
</evidence>
<keyword evidence="6 8" id="KW-0687">Ribonucleoprotein</keyword>
<dbReference type="GO" id="GO:0015935">
    <property type="term" value="C:small ribosomal subunit"/>
    <property type="evidence" value="ECO:0007669"/>
    <property type="project" value="TreeGrafter"/>
</dbReference>
<keyword evidence="11" id="KW-1185">Reference proteome</keyword>
<dbReference type="Pfam" id="PF01649">
    <property type="entry name" value="Ribosomal_S20p"/>
    <property type="match status" value="1"/>
</dbReference>
<dbReference type="GO" id="GO:0070181">
    <property type="term" value="F:small ribosomal subunit rRNA binding"/>
    <property type="evidence" value="ECO:0007669"/>
    <property type="project" value="TreeGrafter"/>
</dbReference>
<dbReference type="RefSeq" id="WP_099260003.1">
    <property type="nucleotide sequence ID" value="NZ_JBDUYK010000099.1"/>
</dbReference>
<accession>A0A2G1WA51</accession>
<dbReference type="HAMAP" id="MF_00500">
    <property type="entry name" value="Ribosomal_bS20"/>
    <property type="match status" value="1"/>
</dbReference>
<evidence type="ECO:0000256" key="7">
    <source>
        <dbReference type="ARBA" id="ARBA00035136"/>
    </source>
</evidence>
<dbReference type="GO" id="GO:0003735">
    <property type="term" value="F:structural constituent of ribosome"/>
    <property type="evidence" value="ECO:0007669"/>
    <property type="project" value="InterPro"/>
</dbReference>
<evidence type="ECO:0000256" key="5">
    <source>
        <dbReference type="ARBA" id="ARBA00022980"/>
    </source>
</evidence>
<dbReference type="FunFam" id="1.20.58.110:FF:000001">
    <property type="entry name" value="30S ribosomal protein S20"/>
    <property type="match status" value="1"/>
</dbReference>
<dbReference type="Proteomes" id="UP000225740">
    <property type="component" value="Unassembled WGS sequence"/>
</dbReference>
<evidence type="ECO:0000313" key="10">
    <source>
        <dbReference type="EMBL" id="PHQ35914.1"/>
    </source>
</evidence>
<evidence type="ECO:0000256" key="8">
    <source>
        <dbReference type="HAMAP-Rule" id="MF_00500"/>
    </source>
</evidence>
<organism evidence="10 11">
    <name type="scientific">Rhodopirellula bahusiensis</name>
    <dbReference type="NCBI Taxonomy" id="2014065"/>
    <lineage>
        <taxon>Bacteria</taxon>
        <taxon>Pseudomonadati</taxon>
        <taxon>Planctomycetota</taxon>
        <taxon>Planctomycetia</taxon>
        <taxon>Pirellulales</taxon>
        <taxon>Pirellulaceae</taxon>
        <taxon>Rhodopirellula</taxon>
    </lineage>
</organism>
<protein>
    <recommendedName>
        <fullName evidence="7 8">Small ribosomal subunit protein bS20</fullName>
    </recommendedName>
</protein>
<keyword evidence="3 8" id="KW-0699">rRNA-binding</keyword>
<keyword evidence="4 8" id="KW-0694">RNA-binding</keyword>
<keyword evidence="5 8" id="KW-0689">Ribosomal protein</keyword>
<evidence type="ECO:0000256" key="9">
    <source>
        <dbReference type="SAM" id="MobiDB-lite"/>
    </source>
</evidence>
<dbReference type="InterPro" id="IPR036510">
    <property type="entry name" value="Ribosomal_bS20_sf"/>
</dbReference>
<dbReference type="GO" id="GO:0005829">
    <property type="term" value="C:cytosol"/>
    <property type="evidence" value="ECO:0007669"/>
    <property type="project" value="TreeGrafter"/>
</dbReference>
<evidence type="ECO:0000256" key="4">
    <source>
        <dbReference type="ARBA" id="ARBA00022884"/>
    </source>
</evidence>
<dbReference type="PANTHER" id="PTHR33398">
    <property type="entry name" value="30S RIBOSOMAL PROTEIN S20"/>
    <property type="match status" value="1"/>
</dbReference>
<feature type="region of interest" description="Disordered" evidence="9">
    <location>
        <begin position="1"/>
        <end position="28"/>
    </location>
</feature>
<comment type="function">
    <text evidence="1 8">Binds directly to 16S ribosomal RNA.</text>
</comment>
<dbReference type="PANTHER" id="PTHR33398:SF1">
    <property type="entry name" value="SMALL RIBOSOMAL SUBUNIT PROTEIN BS20C"/>
    <property type="match status" value="1"/>
</dbReference>
<comment type="caution">
    <text evidence="10">The sequence shown here is derived from an EMBL/GenBank/DDBJ whole genome shotgun (WGS) entry which is preliminary data.</text>
</comment>
<evidence type="ECO:0000256" key="6">
    <source>
        <dbReference type="ARBA" id="ARBA00023274"/>
    </source>
</evidence>
<dbReference type="NCBIfam" id="TIGR00029">
    <property type="entry name" value="S20"/>
    <property type="match status" value="1"/>
</dbReference>
<evidence type="ECO:0000256" key="1">
    <source>
        <dbReference type="ARBA" id="ARBA00003134"/>
    </source>
</evidence>
<dbReference type="SUPFAM" id="SSF46992">
    <property type="entry name" value="Ribosomal protein S20"/>
    <property type="match status" value="1"/>
</dbReference>
<dbReference type="AlphaFoldDB" id="A0A2G1WA51"/>